<accession>A0A919ABA3</accession>
<feature type="compositionally biased region" description="Low complexity" evidence="1">
    <location>
        <begin position="108"/>
        <end position="119"/>
    </location>
</feature>
<organism evidence="2 3">
    <name type="scientific">Streptomyces fumanus</name>
    <dbReference type="NCBI Taxonomy" id="67302"/>
    <lineage>
        <taxon>Bacteria</taxon>
        <taxon>Bacillati</taxon>
        <taxon>Actinomycetota</taxon>
        <taxon>Actinomycetes</taxon>
        <taxon>Kitasatosporales</taxon>
        <taxon>Streptomycetaceae</taxon>
        <taxon>Streptomyces</taxon>
    </lineage>
</organism>
<comment type="caution">
    <text evidence="2">The sequence shown here is derived from an EMBL/GenBank/DDBJ whole genome shotgun (WGS) entry which is preliminary data.</text>
</comment>
<feature type="region of interest" description="Disordered" evidence="1">
    <location>
        <begin position="108"/>
        <end position="129"/>
    </location>
</feature>
<evidence type="ECO:0000313" key="3">
    <source>
        <dbReference type="Proteomes" id="UP000630718"/>
    </source>
</evidence>
<dbReference type="EMBL" id="BNBI01000004">
    <property type="protein sequence ID" value="GHE97357.1"/>
    <property type="molecule type" value="Genomic_DNA"/>
</dbReference>
<name>A0A919ABA3_9ACTN</name>
<gene>
    <name evidence="2" type="ORF">GCM10018772_21960</name>
</gene>
<evidence type="ECO:0000256" key="1">
    <source>
        <dbReference type="SAM" id="MobiDB-lite"/>
    </source>
</evidence>
<proteinExistence type="predicted"/>
<sequence length="320" mass="34726">MESRRRTTVRERATALLVIAWATVLMCLAGCAAGTASRPDPAAPSARTHERAAAVLTVDATTLRQRWRLFNAQQLLDQRCMRRLGLRYSITSAGPEPPSGVTTADVLGSSPSSGYGVSPEKGGVSGEPAQDRYVRSLPSAERERYVTALNGPADQAASLTLPSGDKGFYATGGCTARTQAYLYGSVRAAFEDILVPQDVNGLFTGYLAHDRRYGTALGQWQRCMVAYGSTARTPAALIQSLRAEAARHTSPAALDRHQRAVATADRRCDARSGLRATLAARRAAFLRQQPRSVLSRLEGVWRIRQQALQRAALQRCRPCR</sequence>
<dbReference type="Proteomes" id="UP000630718">
    <property type="component" value="Unassembled WGS sequence"/>
</dbReference>
<protein>
    <submittedName>
        <fullName evidence="2">Uncharacterized protein</fullName>
    </submittedName>
</protein>
<evidence type="ECO:0000313" key="2">
    <source>
        <dbReference type="EMBL" id="GHE97357.1"/>
    </source>
</evidence>
<reference evidence="2" key="2">
    <citation type="submission" date="2020-09" db="EMBL/GenBank/DDBJ databases">
        <authorList>
            <person name="Sun Q."/>
            <person name="Ohkuma M."/>
        </authorList>
    </citation>
    <scope>NUCLEOTIDE SEQUENCE</scope>
    <source>
        <strain evidence="2">JCM 4477</strain>
    </source>
</reference>
<reference evidence="2" key="1">
    <citation type="journal article" date="2014" name="Int. J. Syst. Evol. Microbiol.">
        <title>Complete genome sequence of Corynebacterium casei LMG S-19264T (=DSM 44701T), isolated from a smear-ripened cheese.</title>
        <authorList>
            <consortium name="US DOE Joint Genome Institute (JGI-PGF)"/>
            <person name="Walter F."/>
            <person name="Albersmeier A."/>
            <person name="Kalinowski J."/>
            <person name="Ruckert C."/>
        </authorList>
    </citation>
    <scope>NUCLEOTIDE SEQUENCE</scope>
    <source>
        <strain evidence="2">JCM 4477</strain>
    </source>
</reference>
<dbReference type="AlphaFoldDB" id="A0A919ABA3"/>
<keyword evidence="3" id="KW-1185">Reference proteome</keyword>